<gene>
    <name evidence="1" type="ORF">LMG28138_05793</name>
</gene>
<dbReference type="EMBL" id="CADIKM010000082">
    <property type="protein sequence ID" value="CAB3806288.1"/>
    <property type="molecule type" value="Genomic_DNA"/>
</dbReference>
<evidence type="ECO:0000313" key="2">
    <source>
        <dbReference type="Proteomes" id="UP000494115"/>
    </source>
</evidence>
<dbReference type="Proteomes" id="UP000494115">
    <property type="component" value="Unassembled WGS sequence"/>
</dbReference>
<reference evidence="1 2" key="1">
    <citation type="submission" date="2020-04" db="EMBL/GenBank/DDBJ databases">
        <authorList>
            <person name="De Canck E."/>
        </authorList>
    </citation>
    <scope>NUCLEOTIDE SEQUENCE [LARGE SCALE GENOMIC DNA]</scope>
    <source>
        <strain evidence="1 2">LMG 28138</strain>
    </source>
</reference>
<evidence type="ECO:0000313" key="1">
    <source>
        <dbReference type="EMBL" id="CAB3806288.1"/>
    </source>
</evidence>
<proteinExistence type="predicted"/>
<dbReference type="AlphaFoldDB" id="A0A6S7D4D3"/>
<accession>A0A6S7D4D3</accession>
<dbReference type="RefSeq" id="WP_175108296.1">
    <property type="nucleotide sequence ID" value="NZ_CADIKM010000082.1"/>
</dbReference>
<name>A0A6S7D4D3_9BURK</name>
<organism evidence="1 2">
    <name type="scientific">Pararobbsia alpina</name>
    <dbReference type="NCBI Taxonomy" id="621374"/>
    <lineage>
        <taxon>Bacteria</taxon>
        <taxon>Pseudomonadati</taxon>
        <taxon>Pseudomonadota</taxon>
        <taxon>Betaproteobacteria</taxon>
        <taxon>Burkholderiales</taxon>
        <taxon>Burkholderiaceae</taxon>
        <taxon>Pararobbsia</taxon>
    </lineage>
</organism>
<keyword evidence="2" id="KW-1185">Reference proteome</keyword>
<protein>
    <submittedName>
        <fullName evidence="1">Uncharacterized protein</fullName>
    </submittedName>
</protein>
<sequence>MRIARLGNSLRIVADYVSAACYWDVLQMAAASIAAPNAALVATESMRQSSVAAAFA</sequence>